<comment type="caution">
    <text evidence="2">The sequence shown here is derived from an EMBL/GenBank/DDBJ whole genome shotgun (WGS) entry which is preliminary data.</text>
</comment>
<dbReference type="CDD" id="cd09916">
    <property type="entry name" value="CpxP_like"/>
    <property type="match status" value="1"/>
</dbReference>
<dbReference type="RefSeq" id="WP_330483628.1">
    <property type="nucleotide sequence ID" value="NZ_JAZBJZ010000035.1"/>
</dbReference>
<dbReference type="InterPro" id="IPR025961">
    <property type="entry name" value="Metal_resist"/>
</dbReference>
<proteinExistence type="predicted"/>
<keyword evidence="3" id="KW-1185">Reference proteome</keyword>
<reference evidence="2" key="1">
    <citation type="submission" date="2024-01" db="EMBL/GenBank/DDBJ databases">
        <title>Bank of Algae and Cyanobacteria of the Azores (BACA) strain genomes.</title>
        <authorList>
            <person name="Luz R."/>
            <person name="Cordeiro R."/>
            <person name="Fonseca A."/>
            <person name="Goncalves V."/>
        </authorList>
    </citation>
    <scope>NUCLEOTIDE SEQUENCE</scope>
    <source>
        <strain evidence="2">BACA0141</strain>
    </source>
</reference>
<organism evidence="2 3">
    <name type="scientific">Tumidithrix elongata BACA0141</name>
    <dbReference type="NCBI Taxonomy" id="2716417"/>
    <lineage>
        <taxon>Bacteria</taxon>
        <taxon>Bacillati</taxon>
        <taxon>Cyanobacteriota</taxon>
        <taxon>Cyanophyceae</taxon>
        <taxon>Pseudanabaenales</taxon>
        <taxon>Pseudanabaenaceae</taxon>
        <taxon>Tumidithrix</taxon>
        <taxon>Tumidithrix elongata</taxon>
    </lineage>
</organism>
<dbReference type="AlphaFoldDB" id="A0AAW9PSC5"/>
<dbReference type="InterPro" id="IPR012899">
    <property type="entry name" value="LTXXQ"/>
</dbReference>
<dbReference type="EMBL" id="JAZBJZ010000035">
    <property type="protein sequence ID" value="MEE3717200.1"/>
    <property type="molecule type" value="Genomic_DNA"/>
</dbReference>
<evidence type="ECO:0000313" key="3">
    <source>
        <dbReference type="Proteomes" id="UP001333818"/>
    </source>
</evidence>
<sequence>MNAKVIRYTAATAATAAIALTAWVLAPNFLKGSQASESQSQGISTQSPVLLAETHTEEAQAQDFTNIPPGQVLRRLNLSDTQLRQMKAIRDNNKSEIQTTTQQLQAAQTELQSLMSNSASSDRLREKFNQVQGLRQKLGQIHFERMLATREVLTPQQRGQLVEFLKQRRHERRKPFLGR</sequence>
<gene>
    <name evidence="2" type="ORF">V2H45_10620</name>
</gene>
<evidence type="ECO:0000256" key="1">
    <source>
        <dbReference type="SAM" id="Coils"/>
    </source>
</evidence>
<feature type="coiled-coil region" evidence="1">
    <location>
        <begin position="90"/>
        <end position="117"/>
    </location>
</feature>
<accession>A0AAW9PSC5</accession>
<protein>
    <submittedName>
        <fullName evidence="2">Spy/CpxP family protein refolding chaperone</fullName>
    </submittedName>
</protein>
<dbReference type="Pfam" id="PF13801">
    <property type="entry name" value="Metal_resist"/>
    <property type="match status" value="1"/>
</dbReference>
<keyword evidence="1" id="KW-0175">Coiled coil</keyword>
<dbReference type="GO" id="GO:0042597">
    <property type="term" value="C:periplasmic space"/>
    <property type="evidence" value="ECO:0007669"/>
    <property type="project" value="InterPro"/>
</dbReference>
<dbReference type="Proteomes" id="UP001333818">
    <property type="component" value="Unassembled WGS sequence"/>
</dbReference>
<evidence type="ECO:0000313" key="2">
    <source>
        <dbReference type="EMBL" id="MEE3717200.1"/>
    </source>
</evidence>
<dbReference type="Gene3D" id="1.20.120.1490">
    <property type="match status" value="1"/>
</dbReference>
<name>A0AAW9PSC5_9CYAN</name>